<dbReference type="Proteomes" id="UP000271162">
    <property type="component" value="Unassembled WGS sequence"/>
</dbReference>
<reference evidence="3" key="1">
    <citation type="submission" date="2017-02" db="UniProtKB">
        <authorList>
            <consortium name="WormBaseParasite"/>
        </authorList>
    </citation>
    <scope>IDENTIFICATION</scope>
</reference>
<sequence>MDTAALETATNAFQRCSLLLAAKDSPRRKFELKLITDDDNKSCEVSVHFQGPVKAIVSEPNVNDAYGKRNVIQCTHTYWLFSR</sequence>
<dbReference type="EMBL" id="UYSL01026205">
    <property type="protein sequence ID" value="VDL85082.1"/>
    <property type="molecule type" value="Genomic_DNA"/>
</dbReference>
<evidence type="ECO:0000313" key="3">
    <source>
        <dbReference type="WBParaSite" id="NBR_0002133501-mRNA-1"/>
    </source>
</evidence>
<gene>
    <name evidence="1" type="ORF">NBR_LOCUS21336</name>
</gene>
<dbReference type="AlphaFoldDB" id="A0A0N4YVR3"/>
<protein>
    <submittedName>
        <fullName evidence="1 3">Uncharacterized protein</fullName>
    </submittedName>
</protein>
<name>A0A0N4YVR3_NIPBR</name>
<reference evidence="1 2" key="2">
    <citation type="submission" date="2018-11" db="EMBL/GenBank/DDBJ databases">
        <authorList>
            <consortium name="Pathogen Informatics"/>
        </authorList>
    </citation>
    <scope>NUCLEOTIDE SEQUENCE [LARGE SCALE GENOMIC DNA]</scope>
</reference>
<evidence type="ECO:0000313" key="2">
    <source>
        <dbReference type="Proteomes" id="UP000271162"/>
    </source>
</evidence>
<organism evidence="3">
    <name type="scientific">Nippostrongylus brasiliensis</name>
    <name type="common">Rat hookworm</name>
    <dbReference type="NCBI Taxonomy" id="27835"/>
    <lineage>
        <taxon>Eukaryota</taxon>
        <taxon>Metazoa</taxon>
        <taxon>Ecdysozoa</taxon>
        <taxon>Nematoda</taxon>
        <taxon>Chromadorea</taxon>
        <taxon>Rhabditida</taxon>
        <taxon>Rhabditina</taxon>
        <taxon>Rhabditomorpha</taxon>
        <taxon>Strongyloidea</taxon>
        <taxon>Heligmosomidae</taxon>
        <taxon>Nippostrongylus</taxon>
    </lineage>
</organism>
<keyword evidence="2" id="KW-1185">Reference proteome</keyword>
<dbReference type="WBParaSite" id="NBR_0002133501-mRNA-1">
    <property type="protein sequence ID" value="NBR_0002133501-mRNA-1"/>
    <property type="gene ID" value="NBR_0002133501"/>
</dbReference>
<evidence type="ECO:0000313" key="1">
    <source>
        <dbReference type="EMBL" id="VDL85082.1"/>
    </source>
</evidence>
<proteinExistence type="predicted"/>
<accession>A0A0N4YVR3</accession>